<keyword evidence="1" id="KW-1133">Transmembrane helix</keyword>
<dbReference type="InterPro" id="IPR000160">
    <property type="entry name" value="GGDEF_dom"/>
</dbReference>
<dbReference type="InterPro" id="IPR001633">
    <property type="entry name" value="EAL_dom"/>
</dbReference>
<gene>
    <name evidence="5" type="ORF">OBO34_15650</name>
</gene>
<evidence type="ECO:0000259" key="3">
    <source>
        <dbReference type="PROSITE" id="PS50885"/>
    </source>
</evidence>
<dbReference type="CDD" id="cd06225">
    <property type="entry name" value="HAMP"/>
    <property type="match status" value="1"/>
</dbReference>
<dbReference type="GO" id="GO:0071111">
    <property type="term" value="F:cyclic-guanylate-specific phosphodiesterase activity"/>
    <property type="evidence" value="ECO:0007669"/>
    <property type="project" value="InterPro"/>
</dbReference>
<dbReference type="EMBL" id="JAOSHN010000006">
    <property type="protein sequence ID" value="MCU7379779.1"/>
    <property type="molecule type" value="Genomic_DNA"/>
</dbReference>
<evidence type="ECO:0000256" key="1">
    <source>
        <dbReference type="SAM" id="Phobius"/>
    </source>
</evidence>
<feature type="transmembrane region" description="Helical" evidence="1">
    <location>
        <begin position="245"/>
        <end position="273"/>
    </location>
</feature>
<name>A0A9J6QVZ0_9FIRM</name>
<dbReference type="InterPro" id="IPR050706">
    <property type="entry name" value="Cyclic-di-GMP_PDE-like"/>
</dbReference>
<dbReference type="PROSITE" id="PS50883">
    <property type="entry name" value="EAL"/>
    <property type="match status" value="1"/>
</dbReference>
<dbReference type="PANTHER" id="PTHR33121:SF70">
    <property type="entry name" value="SIGNALING PROTEIN YKOW"/>
    <property type="match status" value="1"/>
</dbReference>
<accession>A0A9J6QVZ0</accession>
<dbReference type="AlphaFoldDB" id="A0A9J6QVZ0"/>
<evidence type="ECO:0000313" key="6">
    <source>
        <dbReference type="Proteomes" id="UP001065549"/>
    </source>
</evidence>
<dbReference type="InterPro" id="IPR035919">
    <property type="entry name" value="EAL_sf"/>
</dbReference>
<sequence length="909" mass="102283">MNKQILQRLLICGFALLLLIAAGICAKQIEQAFSSAHQTKAKQSLQLYSQNVMFQLQNKLNEAEPLARLALAAKDPDADWFEQAAAPVMKKEGVRYACLVEGDTVVSALPKAEYGSRVGKDLKDFSYVYTMAKVIKDTVVEGPIAIRSNGSEEEVFLFLQPIVKNNAYLGEVAVALDSSFVLKNLGLDGLSQQGYDYEVWHVDPENGDKEIVAVSGDSLDFSHAAKVNINLPPQWTLSIQPQDGWLPASFVVGIYIICFFAAILVMALGLLLYKLFLQRRRIRQLDIIDRQTGLYNQENFASALDLWLADGPVTLFYFVFDGYCQISQMIGPEQESAFLKSIPGRLTEFIKSPFIAGRLGAENFAVGIREKMNEKQREEFANGLSLELLLNIRLNNCKNFLPARCQYVYCQQGSRAEDMIASVIDSYYNSRAEESPVRMLTEKCRRLIEGDTDVTFEEYTDLEMMELSKTFNQYRKQVEQMAYFDPVFHVGNRIKYLKDSKVLITYDNKRKFSLFCVDICSFSQYNDLFSADIGDKILHETLRRLSRFFGTYLYRINGDVFLGISLSEESEASFAEKLQKSMAEPVHANSSSFALKIRMVICRYPDHGSNPEALLDCIQSALRFAKTSDRQYVIYNDRLDEMIRTEAGIIHHLKSSIEQETLEVWYQPMAHLVSGTYNAVEALVRLPAGNGTYFSAGQVVSLAERSGMVEVLGDYVLKKACKFIASHGSKLGLEHMGINLSVQQLLMGNSSNHLLTMIETAGADHKRITLEITESILIQSIEQASAILDKLREAGIRIALDDFGIGFSSLNYLSNLPVDVIKIDRSLTRQIPTNPKQHALLRAIVEMAKINSLTVVAEGIESQQEQSLIAALDIQFIQGFYYARPMPEEELTRFLKEKNPHSDPQLTPT</sequence>
<dbReference type="Gene3D" id="3.20.20.450">
    <property type="entry name" value="EAL domain"/>
    <property type="match status" value="1"/>
</dbReference>
<dbReference type="SMART" id="SM00052">
    <property type="entry name" value="EAL"/>
    <property type="match status" value="1"/>
</dbReference>
<dbReference type="GO" id="GO:0016020">
    <property type="term" value="C:membrane"/>
    <property type="evidence" value="ECO:0007669"/>
    <property type="project" value="InterPro"/>
</dbReference>
<protein>
    <submittedName>
        <fullName evidence="5">EAL domain-containing protein</fullName>
    </submittedName>
</protein>
<evidence type="ECO:0000259" key="4">
    <source>
        <dbReference type="PROSITE" id="PS50887"/>
    </source>
</evidence>
<dbReference type="Pfam" id="PF00990">
    <property type="entry name" value="GGDEF"/>
    <property type="match status" value="1"/>
</dbReference>
<dbReference type="PANTHER" id="PTHR33121">
    <property type="entry name" value="CYCLIC DI-GMP PHOSPHODIESTERASE PDEF"/>
    <property type="match status" value="1"/>
</dbReference>
<dbReference type="RefSeq" id="WP_253020880.1">
    <property type="nucleotide sequence ID" value="NZ_JAOSHN010000006.1"/>
</dbReference>
<dbReference type="InterPro" id="IPR043128">
    <property type="entry name" value="Rev_trsase/Diguanyl_cyclase"/>
</dbReference>
<dbReference type="Gene3D" id="3.30.70.270">
    <property type="match status" value="2"/>
</dbReference>
<reference evidence="5" key="1">
    <citation type="submission" date="2022-09" db="EMBL/GenBank/DDBJ databases">
        <title>Culturomic study of gut microbiota in children with autism spectrum disorder.</title>
        <authorList>
            <person name="Efimov B.A."/>
            <person name="Chaplin A.V."/>
            <person name="Sokolova S.R."/>
            <person name="Pikina A.P."/>
            <person name="Korzhanova M."/>
            <person name="Belova V."/>
            <person name="Korostin D."/>
        </authorList>
    </citation>
    <scope>NUCLEOTIDE SEQUENCE</scope>
    <source>
        <strain evidence="5">ASD5510</strain>
    </source>
</reference>
<dbReference type="NCBIfam" id="TIGR00254">
    <property type="entry name" value="GGDEF"/>
    <property type="match status" value="1"/>
</dbReference>
<feature type="domain" description="GGDEF" evidence="4">
    <location>
        <begin position="510"/>
        <end position="638"/>
    </location>
</feature>
<keyword evidence="1" id="KW-0472">Membrane</keyword>
<keyword evidence="1" id="KW-0812">Transmembrane</keyword>
<dbReference type="PROSITE" id="PS50885">
    <property type="entry name" value="HAMP"/>
    <property type="match status" value="1"/>
</dbReference>
<dbReference type="SUPFAM" id="SSF141868">
    <property type="entry name" value="EAL domain-like"/>
    <property type="match status" value="1"/>
</dbReference>
<evidence type="ECO:0000313" key="5">
    <source>
        <dbReference type="EMBL" id="MCU7379779.1"/>
    </source>
</evidence>
<dbReference type="InterPro" id="IPR029787">
    <property type="entry name" value="Nucleotide_cyclase"/>
</dbReference>
<dbReference type="CDD" id="cd01948">
    <property type="entry name" value="EAL"/>
    <property type="match status" value="1"/>
</dbReference>
<organism evidence="5 6">
    <name type="scientific">Hominibacterium faecale</name>
    <dbReference type="NCBI Taxonomy" id="2839743"/>
    <lineage>
        <taxon>Bacteria</taxon>
        <taxon>Bacillati</taxon>
        <taxon>Bacillota</taxon>
        <taxon>Clostridia</taxon>
        <taxon>Peptostreptococcales</taxon>
        <taxon>Anaerovoracaceae</taxon>
        <taxon>Hominibacterium</taxon>
    </lineage>
</organism>
<dbReference type="SMART" id="SM00267">
    <property type="entry name" value="GGDEF"/>
    <property type="match status" value="1"/>
</dbReference>
<comment type="caution">
    <text evidence="5">The sequence shown here is derived from an EMBL/GenBank/DDBJ whole genome shotgun (WGS) entry which is preliminary data.</text>
</comment>
<proteinExistence type="predicted"/>
<dbReference type="GO" id="GO:0007165">
    <property type="term" value="P:signal transduction"/>
    <property type="evidence" value="ECO:0007669"/>
    <property type="project" value="InterPro"/>
</dbReference>
<dbReference type="PROSITE" id="PS50887">
    <property type="entry name" value="GGDEF"/>
    <property type="match status" value="1"/>
</dbReference>
<evidence type="ECO:0000259" key="2">
    <source>
        <dbReference type="PROSITE" id="PS50883"/>
    </source>
</evidence>
<feature type="domain" description="HAMP" evidence="3">
    <location>
        <begin position="431"/>
        <end position="483"/>
    </location>
</feature>
<dbReference type="Proteomes" id="UP001065549">
    <property type="component" value="Unassembled WGS sequence"/>
</dbReference>
<dbReference type="InterPro" id="IPR003660">
    <property type="entry name" value="HAMP_dom"/>
</dbReference>
<dbReference type="Pfam" id="PF00563">
    <property type="entry name" value="EAL"/>
    <property type="match status" value="1"/>
</dbReference>
<dbReference type="SUPFAM" id="SSF55073">
    <property type="entry name" value="Nucleotide cyclase"/>
    <property type="match status" value="2"/>
</dbReference>
<feature type="domain" description="EAL" evidence="2">
    <location>
        <begin position="646"/>
        <end position="899"/>
    </location>
</feature>
<keyword evidence="6" id="KW-1185">Reference proteome</keyword>
<dbReference type="SMART" id="SM00304">
    <property type="entry name" value="HAMP"/>
    <property type="match status" value="1"/>
</dbReference>